<dbReference type="Gene3D" id="3.30.70.1730">
    <property type="match status" value="1"/>
</dbReference>
<dbReference type="Proteomes" id="UP000032737">
    <property type="component" value="Chromosome"/>
</dbReference>
<comment type="function">
    <text evidence="5">Forms part of the ribosomal stalk, playing a central role in the interaction of the ribosome with GTP-bound translation factors.</text>
</comment>
<comment type="similarity">
    <text evidence="1 5">Belongs to the universal ribosomal protein uL10 family.</text>
</comment>
<dbReference type="InterPro" id="IPR047865">
    <property type="entry name" value="Ribosomal_uL10_bac_type"/>
</dbReference>
<accession>U4KSQ0</accession>
<gene>
    <name evidence="5 6" type="primary">rplJ</name>
    <name evidence="6" type="ORF">BN85303030</name>
</gene>
<evidence type="ECO:0000256" key="1">
    <source>
        <dbReference type="ARBA" id="ARBA00008889"/>
    </source>
</evidence>
<keyword evidence="3 5" id="KW-0687">Ribonucleoprotein</keyword>
<evidence type="ECO:0000256" key="3">
    <source>
        <dbReference type="ARBA" id="ARBA00023274"/>
    </source>
</evidence>
<dbReference type="AlphaFoldDB" id="U4KSQ0"/>
<dbReference type="EMBL" id="FO681348">
    <property type="protein sequence ID" value="CCV65324.1"/>
    <property type="molecule type" value="Genomic_DNA"/>
</dbReference>
<dbReference type="GO" id="GO:1990904">
    <property type="term" value="C:ribonucleoprotein complex"/>
    <property type="evidence" value="ECO:0007669"/>
    <property type="project" value="UniProtKB-KW"/>
</dbReference>
<dbReference type="GO" id="GO:0070180">
    <property type="term" value="F:large ribosomal subunit rRNA binding"/>
    <property type="evidence" value="ECO:0007669"/>
    <property type="project" value="UniProtKB-UniRule"/>
</dbReference>
<evidence type="ECO:0000313" key="7">
    <source>
        <dbReference type="Proteomes" id="UP000032737"/>
    </source>
</evidence>
<keyword evidence="5" id="KW-0699">rRNA-binding</keyword>
<dbReference type="RefSeq" id="WP_030004186.1">
    <property type="nucleotide sequence ID" value="NC_022549.1"/>
</dbReference>
<evidence type="ECO:0000256" key="4">
    <source>
        <dbReference type="ARBA" id="ARBA00035202"/>
    </source>
</evidence>
<dbReference type="NCBIfam" id="NF000955">
    <property type="entry name" value="PRK00099.1-1"/>
    <property type="match status" value="1"/>
</dbReference>
<evidence type="ECO:0000256" key="2">
    <source>
        <dbReference type="ARBA" id="ARBA00022980"/>
    </source>
</evidence>
<dbReference type="CDD" id="cd05797">
    <property type="entry name" value="Ribosomal_L10"/>
    <property type="match status" value="1"/>
</dbReference>
<dbReference type="InterPro" id="IPR022973">
    <property type="entry name" value="Ribosomal_uL10_bac"/>
</dbReference>
<dbReference type="STRING" id="61635.BN85303030"/>
<dbReference type="GO" id="GO:0006412">
    <property type="term" value="P:translation"/>
    <property type="evidence" value="ECO:0007669"/>
    <property type="project" value="UniProtKB-UniRule"/>
</dbReference>
<organism evidence="6 7">
    <name type="scientific">Acholeplasma brassicae</name>
    <dbReference type="NCBI Taxonomy" id="61635"/>
    <lineage>
        <taxon>Bacteria</taxon>
        <taxon>Bacillati</taxon>
        <taxon>Mycoplasmatota</taxon>
        <taxon>Mollicutes</taxon>
        <taxon>Acholeplasmatales</taxon>
        <taxon>Acholeplasmataceae</taxon>
        <taxon>Acholeplasma</taxon>
    </lineage>
</organism>
<dbReference type="KEGG" id="abra:BN85303030"/>
<dbReference type="InterPro" id="IPR001790">
    <property type="entry name" value="Ribosomal_uL10"/>
</dbReference>
<sequence length="165" mass="17621">MKSSILEQKQSQVAALVERINSAKTIVAFDYLGLSVAAFTKLRNELRKEGCDVAVFKNNIARRAVTDLGMESLAEALVGGKALAFGYTDVIAPARVVYTFAKDNPKVKMSVGIIEGKAATAEEITALATLPSYETLLTQLAAGLLMPLRELAIGLNMISSEQEAA</sequence>
<dbReference type="HAMAP" id="MF_00362">
    <property type="entry name" value="Ribosomal_uL10"/>
    <property type="match status" value="1"/>
</dbReference>
<dbReference type="PANTHER" id="PTHR11560">
    <property type="entry name" value="39S RIBOSOMAL PROTEIN L10, MITOCHONDRIAL"/>
    <property type="match status" value="1"/>
</dbReference>
<keyword evidence="7" id="KW-1185">Reference proteome</keyword>
<name>U4KSQ0_9MOLU</name>
<keyword evidence="2 5" id="KW-0689">Ribosomal protein</keyword>
<dbReference type="OrthoDB" id="9808307at2"/>
<comment type="subunit">
    <text evidence="5">Part of the ribosomal stalk of the 50S ribosomal subunit. The N-terminus interacts with L11 and the large rRNA to form the base of the stalk. The C-terminus forms an elongated spine to which L12 dimers bind in a sequential fashion forming a multimeric L10(L12)X complex.</text>
</comment>
<dbReference type="InterPro" id="IPR043141">
    <property type="entry name" value="Ribosomal_uL10-like_sf"/>
</dbReference>
<protein>
    <recommendedName>
        <fullName evidence="4 5">Large ribosomal subunit protein uL10</fullName>
    </recommendedName>
</protein>
<dbReference type="GO" id="GO:0005840">
    <property type="term" value="C:ribosome"/>
    <property type="evidence" value="ECO:0007669"/>
    <property type="project" value="UniProtKB-KW"/>
</dbReference>
<dbReference type="HOGENOM" id="CLU_092227_2_0_14"/>
<keyword evidence="5" id="KW-0694">RNA-binding</keyword>
<reference evidence="6 7" key="1">
    <citation type="journal article" date="2013" name="J. Mol. Microbiol. Biotechnol.">
        <title>Analysis of the Complete Genomes of Acholeplasma brassicae , A. palmae and A. laidlawii and Their Comparison to the Obligate Parasites from ' Candidatus Phytoplasma'.</title>
        <authorList>
            <person name="Kube M."/>
            <person name="Siewert C."/>
            <person name="Migdoll A.M."/>
            <person name="Duduk B."/>
            <person name="Holz S."/>
            <person name="Rabus R."/>
            <person name="Seemuller E."/>
            <person name="Mitrovic J."/>
            <person name="Muller I."/>
            <person name="Buttner C."/>
            <person name="Reinhardt R."/>
        </authorList>
    </citation>
    <scope>NUCLEOTIDE SEQUENCE [LARGE SCALE GENOMIC DNA]</scope>
    <source>
        <strain evidence="7">0502</strain>
    </source>
</reference>
<proteinExistence type="inferred from homology"/>
<evidence type="ECO:0000313" key="6">
    <source>
        <dbReference type="EMBL" id="CCV65324.1"/>
    </source>
</evidence>
<dbReference type="Pfam" id="PF00466">
    <property type="entry name" value="Ribosomal_L10"/>
    <property type="match status" value="1"/>
</dbReference>
<dbReference type="SUPFAM" id="SSF160369">
    <property type="entry name" value="Ribosomal protein L10-like"/>
    <property type="match status" value="1"/>
</dbReference>
<evidence type="ECO:0000256" key="5">
    <source>
        <dbReference type="HAMAP-Rule" id="MF_00362"/>
    </source>
</evidence>